<dbReference type="AlphaFoldDB" id="A0A0U1LMM9"/>
<gene>
    <name evidence="1" type="ORF">PISL3812_01543</name>
</gene>
<accession>A0A0U1LMM9</accession>
<dbReference type="EMBL" id="CVMT01000001">
    <property type="protein sequence ID" value="CRG84230.1"/>
    <property type="molecule type" value="Genomic_DNA"/>
</dbReference>
<name>A0A0U1LMM9_TALIS</name>
<evidence type="ECO:0000313" key="1">
    <source>
        <dbReference type="EMBL" id="CRG84230.1"/>
    </source>
</evidence>
<organism evidence="1 2">
    <name type="scientific">Talaromyces islandicus</name>
    <name type="common">Penicillium islandicum</name>
    <dbReference type="NCBI Taxonomy" id="28573"/>
    <lineage>
        <taxon>Eukaryota</taxon>
        <taxon>Fungi</taxon>
        <taxon>Dikarya</taxon>
        <taxon>Ascomycota</taxon>
        <taxon>Pezizomycotina</taxon>
        <taxon>Eurotiomycetes</taxon>
        <taxon>Eurotiomycetidae</taxon>
        <taxon>Eurotiales</taxon>
        <taxon>Trichocomaceae</taxon>
        <taxon>Talaromyces</taxon>
        <taxon>Talaromyces sect. Islandici</taxon>
    </lineage>
</organism>
<dbReference type="OrthoDB" id="3525185at2759"/>
<keyword evidence="2" id="KW-1185">Reference proteome</keyword>
<dbReference type="STRING" id="28573.A0A0U1LMM9"/>
<reference evidence="1 2" key="1">
    <citation type="submission" date="2015-04" db="EMBL/GenBank/DDBJ databases">
        <authorList>
            <person name="Syromyatnikov M.Y."/>
            <person name="Popov V.N."/>
        </authorList>
    </citation>
    <scope>NUCLEOTIDE SEQUENCE [LARGE SCALE GENOMIC DNA]</scope>
    <source>
        <strain evidence="1">WF-38-12</strain>
    </source>
</reference>
<dbReference type="PANTHER" id="PTHR38111">
    <property type="entry name" value="ZN(2)-C6 FUNGAL-TYPE DOMAIN-CONTAINING PROTEIN-RELATED"/>
    <property type="match status" value="1"/>
</dbReference>
<dbReference type="OMA" id="WYMRALQ"/>
<proteinExistence type="predicted"/>
<evidence type="ECO:0000313" key="2">
    <source>
        <dbReference type="Proteomes" id="UP000054383"/>
    </source>
</evidence>
<dbReference type="Proteomes" id="UP000054383">
    <property type="component" value="Unassembled WGS sequence"/>
</dbReference>
<dbReference type="PANTHER" id="PTHR38111:SF2">
    <property type="entry name" value="FINGER DOMAIN PROTEIN, PUTATIVE (AFU_ORTHOLOGUE AFUA_1G01560)-RELATED"/>
    <property type="match status" value="1"/>
</dbReference>
<dbReference type="InterPro" id="IPR053178">
    <property type="entry name" value="Osmoadaptation_assoc"/>
</dbReference>
<protein>
    <submittedName>
        <fullName evidence="1">Uncharacterized protein</fullName>
    </submittedName>
</protein>
<dbReference type="InterPro" id="IPR021858">
    <property type="entry name" value="Fun_TF"/>
</dbReference>
<dbReference type="Pfam" id="PF11951">
    <property type="entry name" value="Fungal_trans_2"/>
    <property type="match status" value="1"/>
</dbReference>
<sequence>MVPIKIPQSTEEYLSLSINNELHSVPSYEIQLVSNLVYYYSQSARNVRSKKSWLLRLPAMAQSAELPRMRALLLAPSLILLATQSQQQSVFKEALKWYDRGLSYLRKRLKSAGSIPDNEMDLLVPAALLMSFYEAINPTLDSGYEQHLLGAITLLEAKGPETFASPKFHDLFLAVRGHAVTVSLMTGKSTFLAEERWLTVPFMHTDKSPLDRINDCLLVMMNYISQLEVGPVDWTNHIEPPLDGQSTMVLSGLMSDLDEIWSQISHWEIPRVFEDDSERGHDSSEFVYTYSNAHQANSVAIYSLARLILLLLLDRQISSHFTLSADKEGMMMQASASILSAARYLSTFDIGCAYLRIITPLQIVAQHSPSSAQRDCAVHILQKWWAERPLKGLTWKALQRIASNNKKSIFLSR</sequence>